<evidence type="ECO:0000313" key="1">
    <source>
        <dbReference type="EMBL" id="AAW23711.1"/>
    </source>
</evidence>
<proteinExistence type="predicted"/>
<accession>Q49PW2</accession>
<reference evidence="1 2" key="1">
    <citation type="journal article" date="2005" name="J. Virol.">
        <title>An attenuated LC16m8 smallpox vaccine: analysis of full-genome sequence and induction of immune protection.</title>
        <authorList>
            <person name="Morikawa S."/>
            <person name="Sakiyama T."/>
            <person name="Hasegawa H."/>
            <person name="Saijo M."/>
            <person name="Maeda A."/>
            <person name="Kurane I."/>
            <person name="Maeno G."/>
            <person name="Kimura J."/>
            <person name="Hirama C."/>
            <person name="Yoshida T."/>
            <person name="Asahi-Ozaki Y."/>
            <person name="Sata T."/>
            <person name="Kurata T."/>
            <person name="Kojima A."/>
        </authorList>
    </citation>
    <scope>NUCLEOTIDE SEQUENCE [LARGE SCALE GENOMIC DNA]</scope>
    <source>
        <strain evidence="1">LC16mO</strain>
    </source>
</reference>
<dbReference type="Proteomes" id="UP000171434">
    <property type="component" value="Segment"/>
</dbReference>
<gene>
    <name evidence="1" type="ORF">mO036R</name>
</gene>
<organismHost>
    <name type="scientific">Homo sapiens</name>
    <name type="common">Human</name>
    <dbReference type="NCBI Taxonomy" id="9606"/>
</organismHost>
<sequence>MVLIINLIFMFGIKKLLMSTHPFVIDIYISFCIINSNHFNFYSFPYQFIPIFNISIHMHLNTLCQDSFRVRIVKKINI</sequence>
<name>Q49PW2_VACC0</name>
<organism evidence="1 2">
    <name type="scientific">Vaccinia virus (strain LC16m0)</name>
    <name type="common">VACV</name>
    <dbReference type="NCBI Taxonomy" id="10246"/>
    <lineage>
        <taxon>Viruses</taxon>
        <taxon>Varidnaviria</taxon>
        <taxon>Bamfordvirae</taxon>
        <taxon>Nucleocytoviricota</taxon>
        <taxon>Pokkesviricetes</taxon>
        <taxon>Chitovirales</taxon>
        <taxon>Poxviridae</taxon>
        <taxon>Chordopoxvirinae</taxon>
        <taxon>Orthopoxvirus</taxon>
        <taxon>Vaccinia virus</taxon>
    </lineage>
</organism>
<evidence type="ECO:0000313" key="2">
    <source>
        <dbReference type="Proteomes" id="UP000171434"/>
    </source>
</evidence>
<dbReference type="EMBL" id="AY678277">
    <property type="protein sequence ID" value="AAW23711.1"/>
    <property type="molecule type" value="Genomic_DNA"/>
</dbReference>
<protein>
    <submittedName>
        <fullName evidence="1">Uncharacterized protein</fullName>
    </submittedName>
</protein>